<evidence type="ECO:0000313" key="2">
    <source>
        <dbReference type="EMBL" id="CAA9228019.1"/>
    </source>
</evidence>
<name>A0A6J4HLV5_9PROT</name>
<accession>A0A6J4HLV5</accession>
<dbReference type="PANTHER" id="PTHR42928">
    <property type="entry name" value="TRICARBOXYLATE-BINDING PROTEIN"/>
    <property type="match status" value="1"/>
</dbReference>
<dbReference type="Gene3D" id="3.40.190.150">
    <property type="entry name" value="Bordetella uptake gene, domain 1"/>
    <property type="match status" value="2"/>
</dbReference>
<organism evidence="2">
    <name type="scientific">uncultured Acetobacteraceae bacterium</name>
    <dbReference type="NCBI Taxonomy" id="169975"/>
    <lineage>
        <taxon>Bacteria</taxon>
        <taxon>Pseudomonadati</taxon>
        <taxon>Pseudomonadota</taxon>
        <taxon>Alphaproteobacteria</taxon>
        <taxon>Acetobacterales</taxon>
        <taxon>Acetobacteraceae</taxon>
        <taxon>environmental samples</taxon>
    </lineage>
</organism>
<sequence>MLGFAVAARLPAARAAGWEPSRPVRLIVPADAGGEADAVARAIQAIVSLNRRAEAVADDWASGQLRPLCVFRRGARPGAAEEGSALNTETWSGVPNCRGDGLRVEHSPPRGVLLPAAVGREQRSYEALLRRVAETPAWREVLETGGLEAAALGGEAFSFWLAAEELRHEAWMYAGEVFARR</sequence>
<comment type="similarity">
    <text evidence="1">Belongs to the UPF0065 (bug) family.</text>
</comment>
<reference evidence="2" key="1">
    <citation type="submission" date="2020-02" db="EMBL/GenBank/DDBJ databases">
        <authorList>
            <person name="Meier V. D."/>
        </authorList>
    </citation>
    <scope>NUCLEOTIDE SEQUENCE</scope>
    <source>
        <strain evidence="2">AVDCRST_MAG08</strain>
    </source>
</reference>
<protein>
    <submittedName>
        <fullName evidence="2">Uncharacterized protein</fullName>
    </submittedName>
</protein>
<evidence type="ECO:0000256" key="1">
    <source>
        <dbReference type="ARBA" id="ARBA00006987"/>
    </source>
</evidence>
<dbReference type="Gene3D" id="3.40.190.10">
    <property type="entry name" value="Periplasmic binding protein-like II"/>
    <property type="match status" value="1"/>
</dbReference>
<proteinExistence type="inferred from homology"/>
<dbReference type="InterPro" id="IPR042100">
    <property type="entry name" value="Bug_dom1"/>
</dbReference>
<dbReference type="EMBL" id="CADCTG010000105">
    <property type="protein sequence ID" value="CAA9228019.1"/>
    <property type="molecule type" value="Genomic_DNA"/>
</dbReference>
<dbReference type="PANTHER" id="PTHR42928:SF1">
    <property type="entry name" value="BLR4371 PROTEIN"/>
    <property type="match status" value="1"/>
</dbReference>
<dbReference type="AlphaFoldDB" id="A0A6J4HLV5"/>
<dbReference type="InterPro" id="IPR005064">
    <property type="entry name" value="BUG"/>
</dbReference>
<gene>
    <name evidence="2" type="ORF">AVDCRST_MAG08-958</name>
</gene>